<organism evidence="1 2">
    <name type="scientific">Fragilariopsis cylindrus CCMP1102</name>
    <dbReference type="NCBI Taxonomy" id="635003"/>
    <lineage>
        <taxon>Eukaryota</taxon>
        <taxon>Sar</taxon>
        <taxon>Stramenopiles</taxon>
        <taxon>Ochrophyta</taxon>
        <taxon>Bacillariophyta</taxon>
        <taxon>Bacillariophyceae</taxon>
        <taxon>Bacillariophycidae</taxon>
        <taxon>Bacillariales</taxon>
        <taxon>Bacillariaceae</taxon>
        <taxon>Fragilariopsis</taxon>
    </lineage>
</organism>
<name>A0A1E7FK70_9STRA</name>
<evidence type="ECO:0000313" key="2">
    <source>
        <dbReference type="Proteomes" id="UP000095751"/>
    </source>
</evidence>
<reference evidence="1 2" key="1">
    <citation type="submission" date="2016-09" db="EMBL/GenBank/DDBJ databases">
        <title>Extensive genetic diversity and differential bi-allelic expression allows diatom success in the polar Southern Ocean.</title>
        <authorList>
            <consortium name="DOE Joint Genome Institute"/>
            <person name="Mock T."/>
            <person name="Otillar R.P."/>
            <person name="Strauss J."/>
            <person name="Dupont C."/>
            <person name="Frickenhaus S."/>
            <person name="Maumus F."/>
            <person name="Mcmullan M."/>
            <person name="Sanges R."/>
            <person name="Schmutz J."/>
            <person name="Toseland A."/>
            <person name="Valas R."/>
            <person name="Veluchamy A."/>
            <person name="Ward B.J."/>
            <person name="Allen A."/>
            <person name="Barry K."/>
            <person name="Falciatore A."/>
            <person name="Ferrante M."/>
            <person name="Fortunato A.E."/>
            <person name="Gloeckner G."/>
            <person name="Gruber A."/>
            <person name="Hipkin R."/>
            <person name="Janech M."/>
            <person name="Kroth P."/>
            <person name="Leese F."/>
            <person name="Lindquist E."/>
            <person name="Lyon B.R."/>
            <person name="Martin J."/>
            <person name="Mayer C."/>
            <person name="Parker M."/>
            <person name="Quesneville H."/>
            <person name="Raymond J."/>
            <person name="Uhlig C."/>
            <person name="Valentin K.U."/>
            <person name="Worden A.Z."/>
            <person name="Armbrust E.V."/>
            <person name="Bowler C."/>
            <person name="Green B."/>
            <person name="Moulton V."/>
            <person name="Van Oosterhout C."/>
            <person name="Grigoriev I."/>
        </authorList>
    </citation>
    <scope>NUCLEOTIDE SEQUENCE [LARGE SCALE GENOMIC DNA]</scope>
    <source>
        <strain evidence="1 2">CCMP1102</strain>
    </source>
</reference>
<accession>A0A1E7FK70</accession>
<dbReference type="OrthoDB" id="9988524at2759"/>
<dbReference type="AlphaFoldDB" id="A0A1E7FK70"/>
<gene>
    <name evidence="1" type="ORF">FRACYDRAFT_236856</name>
</gene>
<keyword evidence="2" id="KW-1185">Reference proteome</keyword>
<evidence type="ECO:0000313" key="1">
    <source>
        <dbReference type="EMBL" id="OEU18579.1"/>
    </source>
</evidence>
<proteinExistence type="predicted"/>
<dbReference type="InParanoid" id="A0A1E7FK70"/>
<dbReference type="KEGG" id="fcy:FRACYDRAFT_236856"/>
<sequence>MILANQVLIRVPSSSSQQRRIVRIPSFVNLSGRFFIPSTYDPSKRFTPDQVKELNANGRLKIGRRGSRNLYISREDMEERNRLDSSLVQRIRSSRVLVMHSDADNMVPIKNAYLFEKTLASRSNPTKALELVAEGELVQKKSKVVSYFKFVRSKVLITQSE</sequence>
<dbReference type="Proteomes" id="UP000095751">
    <property type="component" value="Unassembled WGS sequence"/>
</dbReference>
<dbReference type="EMBL" id="KV784356">
    <property type="protein sequence ID" value="OEU18579.1"/>
    <property type="molecule type" value="Genomic_DNA"/>
</dbReference>
<protein>
    <submittedName>
        <fullName evidence="1">Uncharacterized protein</fullName>
    </submittedName>
</protein>